<dbReference type="InterPro" id="IPR013717">
    <property type="entry name" value="PIG-P"/>
</dbReference>
<dbReference type="PANTHER" id="PTHR46346:SF1">
    <property type="entry name" value="PHOSPHATIDYLINOSITOL N-ACETYLGLUCOSAMINYLTRANSFERASE SUBUNIT P"/>
    <property type="match status" value="1"/>
</dbReference>
<evidence type="ECO:0000256" key="1">
    <source>
        <dbReference type="ARBA" id="ARBA00004141"/>
    </source>
</evidence>
<name>A0A1A0HK67_9ASCO</name>
<comment type="subcellular location">
    <subcellularLocation>
        <location evidence="1">Membrane</location>
        <topology evidence="1">Multi-pass membrane protein</topology>
    </subcellularLocation>
</comment>
<protein>
    <submittedName>
        <fullName evidence="7">PIG-P-domain-containing protein</fullName>
    </submittedName>
</protein>
<dbReference type="GO" id="GO:0016020">
    <property type="term" value="C:membrane"/>
    <property type="evidence" value="ECO:0007669"/>
    <property type="project" value="UniProtKB-SubCell"/>
</dbReference>
<evidence type="ECO:0000256" key="2">
    <source>
        <dbReference type="ARBA" id="ARBA00022692"/>
    </source>
</evidence>
<proteinExistence type="predicted"/>
<feature type="transmembrane region" description="Helical" evidence="5">
    <location>
        <begin position="69"/>
        <end position="89"/>
    </location>
</feature>
<dbReference type="AlphaFoldDB" id="A0A1A0HK67"/>
<dbReference type="Pfam" id="PF08510">
    <property type="entry name" value="PIG-P"/>
    <property type="match status" value="1"/>
</dbReference>
<evidence type="ECO:0000313" key="7">
    <source>
        <dbReference type="EMBL" id="OBA24396.1"/>
    </source>
</evidence>
<keyword evidence="2 5" id="KW-0812">Transmembrane</keyword>
<sequence>MGFLTEDSLARESDVTVSTNVTLYAEYKGFFMYVLSAVALTMFVMWILAPHSVLLSLGISYYPDKYWAQAIPMYFLMLMFYLYVLVTLYNNEVQTLKLDDLRVFTDEHSVSPEDPVDWLWKAPSGVWDLPIGLVNEVLYGEDEDKIHYGDTPESGLKGLD</sequence>
<dbReference type="GO" id="GO:0005783">
    <property type="term" value="C:endoplasmic reticulum"/>
    <property type="evidence" value="ECO:0007669"/>
    <property type="project" value="TreeGrafter"/>
</dbReference>
<dbReference type="Proteomes" id="UP000092555">
    <property type="component" value="Unassembled WGS sequence"/>
</dbReference>
<dbReference type="GeneID" id="30029442"/>
<keyword evidence="4 5" id="KW-0472">Membrane</keyword>
<accession>A0A1A0HK67</accession>
<dbReference type="EMBL" id="LXTC01000001">
    <property type="protein sequence ID" value="OBA24396.1"/>
    <property type="molecule type" value="Genomic_DNA"/>
</dbReference>
<dbReference type="OrthoDB" id="690928at2759"/>
<evidence type="ECO:0000256" key="5">
    <source>
        <dbReference type="SAM" id="Phobius"/>
    </source>
</evidence>
<dbReference type="PANTHER" id="PTHR46346">
    <property type="entry name" value="PHOSPHATIDYLINOSITOL N-ACETYLGLUCOSAMINYLTRANSFERASE SUBUNIT P"/>
    <property type="match status" value="1"/>
</dbReference>
<dbReference type="RefSeq" id="XP_018714877.1">
    <property type="nucleotide sequence ID" value="XM_018856466.1"/>
</dbReference>
<feature type="domain" description="PIG-P" evidence="6">
    <location>
        <begin position="25"/>
        <end position="139"/>
    </location>
</feature>
<evidence type="ECO:0000259" key="6">
    <source>
        <dbReference type="Pfam" id="PF08510"/>
    </source>
</evidence>
<gene>
    <name evidence="7" type="ORF">METBIDRAFT_34344</name>
</gene>
<keyword evidence="8" id="KW-1185">Reference proteome</keyword>
<keyword evidence="3 5" id="KW-1133">Transmembrane helix</keyword>
<evidence type="ECO:0000256" key="3">
    <source>
        <dbReference type="ARBA" id="ARBA00022989"/>
    </source>
</evidence>
<reference evidence="7 8" key="1">
    <citation type="submission" date="2016-05" db="EMBL/GenBank/DDBJ databases">
        <title>Comparative genomics of biotechnologically important yeasts.</title>
        <authorList>
            <consortium name="DOE Joint Genome Institute"/>
            <person name="Riley R."/>
            <person name="Haridas S."/>
            <person name="Wolfe K.H."/>
            <person name="Lopes M.R."/>
            <person name="Hittinger C.T."/>
            <person name="Goker M."/>
            <person name="Salamov A."/>
            <person name="Wisecaver J."/>
            <person name="Long T.M."/>
            <person name="Aerts A.L."/>
            <person name="Barry K."/>
            <person name="Choi C."/>
            <person name="Clum A."/>
            <person name="Coughlan A.Y."/>
            <person name="Deshpande S."/>
            <person name="Douglass A.P."/>
            <person name="Hanson S.J."/>
            <person name="Klenk H.-P."/>
            <person name="LaButti K."/>
            <person name="Lapidus A."/>
            <person name="Lindquist E."/>
            <person name="Lipzen A."/>
            <person name="Meier-kolthoff J.P."/>
            <person name="Ohm R.A."/>
            <person name="Otillar R.P."/>
            <person name="Pangilinan J."/>
            <person name="Peng Y."/>
            <person name="Rokas A."/>
            <person name="Rosa C.A."/>
            <person name="Scheuner C."/>
            <person name="Sibirny A.A."/>
            <person name="Slot J.C."/>
            <person name="Stielow J.B."/>
            <person name="Sun H."/>
            <person name="Kurtzman C.P."/>
            <person name="Blackwell M."/>
            <person name="Grigoriev I.V."/>
            <person name="Jeffries T.W."/>
        </authorList>
    </citation>
    <scope>NUCLEOTIDE SEQUENCE [LARGE SCALE GENOMIC DNA]</scope>
    <source>
        <strain evidence="7 8">NRRL YB-4993</strain>
    </source>
</reference>
<comment type="caution">
    <text evidence="7">The sequence shown here is derived from an EMBL/GenBank/DDBJ whole genome shotgun (WGS) entry which is preliminary data.</text>
</comment>
<organism evidence="7 8">
    <name type="scientific">Metschnikowia bicuspidata var. bicuspidata NRRL YB-4993</name>
    <dbReference type="NCBI Taxonomy" id="869754"/>
    <lineage>
        <taxon>Eukaryota</taxon>
        <taxon>Fungi</taxon>
        <taxon>Dikarya</taxon>
        <taxon>Ascomycota</taxon>
        <taxon>Saccharomycotina</taxon>
        <taxon>Pichiomycetes</taxon>
        <taxon>Metschnikowiaceae</taxon>
        <taxon>Metschnikowia</taxon>
    </lineage>
</organism>
<dbReference type="GO" id="GO:0006506">
    <property type="term" value="P:GPI anchor biosynthetic process"/>
    <property type="evidence" value="ECO:0007669"/>
    <property type="project" value="TreeGrafter"/>
</dbReference>
<dbReference type="InterPro" id="IPR052263">
    <property type="entry name" value="GPI_Anchor_Biosynth"/>
</dbReference>
<evidence type="ECO:0000256" key="4">
    <source>
        <dbReference type="ARBA" id="ARBA00023136"/>
    </source>
</evidence>
<feature type="transmembrane region" description="Helical" evidence="5">
    <location>
        <begin position="30"/>
        <end position="49"/>
    </location>
</feature>
<dbReference type="STRING" id="869754.A0A1A0HK67"/>
<evidence type="ECO:0000313" key="8">
    <source>
        <dbReference type="Proteomes" id="UP000092555"/>
    </source>
</evidence>